<evidence type="ECO:0000256" key="1">
    <source>
        <dbReference type="ARBA" id="ARBA00023157"/>
    </source>
</evidence>
<dbReference type="GeneID" id="111132599"/>
<protein>
    <submittedName>
        <fullName evidence="6">Cubilin-like</fullName>
    </submittedName>
</protein>
<dbReference type="PANTHER" id="PTHR24255">
    <property type="entry name" value="COMPLEMENT COMPONENT 1, S SUBCOMPONENT-RELATED"/>
    <property type="match status" value="1"/>
</dbReference>
<keyword evidence="3" id="KW-0732">Signal</keyword>
<evidence type="ECO:0000256" key="2">
    <source>
        <dbReference type="PROSITE-ProRule" id="PRU00059"/>
    </source>
</evidence>
<dbReference type="KEGG" id="cvn:111132599"/>
<evidence type="ECO:0000313" key="6">
    <source>
        <dbReference type="RefSeq" id="XP_022336137.1"/>
    </source>
</evidence>
<dbReference type="PANTHER" id="PTHR24255:SF31">
    <property type="entry name" value="CUBILIN-LIKE PROTEIN"/>
    <property type="match status" value="1"/>
</dbReference>
<evidence type="ECO:0000256" key="3">
    <source>
        <dbReference type="SAM" id="SignalP"/>
    </source>
</evidence>
<reference evidence="6" key="1">
    <citation type="submission" date="2025-08" db="UniProtKB">
        <authorList>
            <consortium name="RefSeq"/>
        </authorList>
    </citation>
    <scope>IDENTIFICATION</scope>
    <source>
        <tissue evidence="6">Whole sample</tissue>
    </source>
</reference>
<dbReference type="SUPFAM" id="SSF49854">
    <property type="entry name" value="Spermadhesin, CUB domain"/>
    <property type="match status" value="1"/>
</dbReference>
<keyword evidence="1" id="KW-1015">Disulfide bond</keyword>
<keyword evidence="5" id="KW-1185">Reference proteome</keyword>
<dbReference type="GO" id="GO:0004252">
    <property type="term" value="F:serine-type endopeptidase activity"/>
    <property type="evidence" value="ECO:0007669"/>
    <property type="project" value="TreeGrafter"/>
</dbReference>
<dbReference type="AlphaFoldDB" id="A0A8B8E6A0"/>
<organism evidence="5 6">
    <name type="scientific">Crassostrea virginica</name>
    <name type="common">Eastern oyster</name>
    <dbReference type="NCBI Taxonomy" id="6565"/>
    <lineage>
        <taxon>Eukaryota</taxon>
        <taxon>Metazoa</taxon>
        <taxon>Spiralia</taxon>
        <taxon>Lophotrochozoa</taxon>
        <taxon>Mollusca</taxon>
        <taxon>Bivalvia</taxon>
        <taxon>Autobranchia</taxon>
        <taxon>Pteriomorphia</taxon>
        <taxon>Ostreida</taxon>
        <taxon>Ostreoidea</taxon>
        <taxon>Ostreidae</taxon>
        <taxon>Crassostrea</taxon>
    </lineage>
</organism>
<proteinExistence type="predicted"/>
<evidence type="ECO:0000259" key="4">
    <source>
        <dbReference type="PROSITE" id="PS01180"/>
    </source>
</evidence>
<evidence type="ECO:0000313" key="5">
    <source>
        <dbReference type="Proteomes" id="UP000694844"/>
    </source>
</evidence>
<dbReference type="PROSITE" id="PS01180">
    <property type="entry name" value="CUB"/>
    <property type="match status" value="1"/>
</dbReference>
<dbReference type="OrthoDB" id="6162214at2759"/>
<dbReference type="Proteomes" id="UP000694844">
    <property type="component" value="Chromosome 5"/>
</dbReference>
<sequence length="213" mass="24171">MHFITVGINIFLFLFSSVETRGQLSTFTEHINGTEGNLTSPRYPEDYPESVNYTWILGFGDIETHMVFTIEDLDISWWKPCEDYLQIRKTVPCCDAIFKKCGIYNGVISTIGEEFQVSFVTDHAFSGRGFKLQWKAMAEPRTGRKTPKNSTVIEKTGTTMKGNGELPHPTTFNLQYTYDQTKETTTQRSSASIESLLSSSLISQYTLITKLFP</sequence>
<feature type="chain" id="PRO_5034449260" evidence="3">
    <location>
        <begin position="21"/>
        <end position="213"/>
    </location>
</feature>
<dbReference type="Pfam" id="PF00431">
    <property type="entry name" value="CUB"/>
    <property type="match status" value="1"/>
</dbReference>
<accession>A0A8B8E6A0</accession>
<comment type="caution">
    <text evidence="2">Lacks conserved residue(s) required for the propagation of feature annotation.</text>
</comment>
<dbReference type="GO" id="GO:0005615">
    <property type="term" value="C:extracellular space"/>
    <property type="evidence" value="ECO:0007669"/>
    <property type="project" value="TreeGrafter"/>
</dbReference>
<dbReference type="InterPro" id="IPR035914">
    <property type="entry name" value="Sperma_CUB_dom_sf"/>
</dbReference>
<dbReference type="SMART" id="SM00042">
    <property type="entry name" value="CUB"/>
    <property type="match status" value="1"/>
</dbReference>
<dbReference type="RefSeq" id="XP_022336137.1">
    <property type="nucleotide sequence ID" value="XM_022480429.1"/>
</dbReference>
<feature type="signal peptide" evidence="3">
    <location>
        <begin position="1"/>
        <end position="20"/>
    </location>
</feature>
<dbReference type="InterPro" id="IPR000859">
    <property type="entry name" value="CUB_dom"/>
</dbReference>
<name>A0A8B8E6A0_CRAVI</name>
<dbReference type="CDD" id="cd00041">
    <property type="entry name" value="CUB"/>
    <property type="match status" value="1"/>
</dbReference>
<feature type="domain" description="CUB" evidence="4">
    <location>
        <begin position="20"/>
        <end position="137"/>
    </location>
</feature>
<gene>
    <name evidence="6" type="primary">LOC111132599</name>
</gene>
<dbReference type="Gene3D" id="2.60.120.290">
    <property type="entry name" value="Spermadhesin, CUB domain"/>
    <property type="match status" value="1"/>
</dbReference>